<comment type="caution">
    <text evidence="2">The sequence shown here is derived from an EMBL/GenBank/DDBJ whole genome shotgun (WGS) entry which is preliminary data.</text>
</comment>
<dbReference type="InterPro" id="IPR029062">
    <property type="entry name" value="Class_I_gatase-like"/>
</dbReference>
<dbReference type="RefSeq" id="WP_265986098.1">
    <property type="nucleotide sequence ID" value="NZ_JAPHAV010000010.1"/>
</dbReference>
<organism evidence="2 3">
    <name type="scientific">Ochrobactrum chromiisoli</name>
    <dbReference type="NCBI Taxonomy" id="2993941"/>
    <lineage>
        <taxon>Bacteria</taxon>
        <taxon>Pseudomonadati</taxon>
        <taxon>Pseudomonadota</taxon>
        <taxon>Alphaproteobacteria</taxon>
        <taxon>Hyphomicrobiales</taxon>
        <taxon>Brucellaceae</taxon>
        <taxon>Brucella/Ochrobactrum group</taxon>
        <taxon>Ochrobactrum</taxon>
    </lineage>
</organism>
<evidence type="ECO:0000313" key="2">
    <source>
        <dbReference type="EMBL" id="MCX2698372.1"/>
    </source>
</evidence>
<keyword evidence="3" id="KW-1185">Reference proteome</keyword>
<dbReference type="SUPFAM" id="SSF52317">
    <property type="entry name" value="Class I glutamine amidotransferase-like"/>
    <property type="match status" value="1"/>
</dbReference>
<proteinExistence type="predicted"/>
<dbReference type="EMBL" id="JAPHAV010000010">
    <property type="protein sequence ID" value="MCX2698372.1"/>
    <property type="molecule type" value="Genomic_DNA"/>
</dbReference>
<dbReference type="Gene3D" id="3.40.50.880">
    <property type="match status" value="1"/>
</dbReference>
<dbReference type="CDD" id="cd01741">
    <property type="entry name" value="GATase1_1"/>
    <property type="match status" value="1"/>
</dbReference>
<dbReference type="InterPro" id="IPR044992">
    <property type="entry name" value="ChyE-like"/>
</dbReference>
<name>A0ABT3QS09_9HYPH</name>
<dbReference type="PROSITE" id="PS51273">
    <property type="entry name" value="GATASE_TYPE_1"/>
    <property type="match status" value="1"/>
</dbReference>
<dbReference type="PANTHER" id="PTHR42695">
    <property type="entry name" value="GLUTAMINE AMIDOTRANSFERASE YLR126C-RELATED"/>
    <property type="match status" value="1"/>
</dbReference>
<evidence type="ECO:0000313" key="3">
    <source>
        <dbReference type="Proteomes" id="UP001301216"/>
    </source>
</evidence>
<evidence type="ECO:0000259" key="1">
    <source>
        <dbReference type="Pfam" id="PF00117"/>
    </source>
</evidence>
<accession>A0ABT3QS09</accession>
<protein>
    <submittedName>
        <fullName evidence="2">Type 1 glutamine amidotransferase</fullName>
    </submittedName>
</protein>
<dbReference type="PANTHER" id="PTHR42695:SF5">
    <property type="entry name" value="GLUTAMINE AMIDOTRANSFERASE YLR126C-RELATED"/>
    <property type="match status" value="1"/>
</dbReference>
<dbReference type="Pfam" id="PF00117">
    <property type="entry name" value="GATase"/>
    <property type="match status" value="1"/>
</dbReference>
<dbReference type="InterPro" id="IPR017926">
    <property type="entry name" value="GATASE"/>
</dbReference>
<reference evidence="2 3" key="1">
    <citation type="submission" date="2022-11" db="EMBL/GenBank/DDBJ databases">
        <title>Brucella sp. YY2X, whole genome shotgun sequencing project.</title>
        <authorList>
            <person name="Yang Y."/>
        </authorList>
    </citation>
    <scope>NUCLEOTIDE SEQUENCE [LARGE SCALE GENOMIC DNA]</scope>
    <source>
        <strain evidence="2 3">YY2X</strain>
    </source>
</reference>
<dbReference type="Proteomes" id="UP001301216">
    <property type="component" value="Unassembled WGS sequence"/>
</dbReference>
<keyword evidence="2" id="KW-0315">Glutamine amidotransferase</keyword>
<feature type="domain" description="Glutamine amidotransferase" evidence="1">
    <location>
        <begin position="21"/>
        <end position="181"/>
    </location>
</feature>
<sequence>MSVLVIQNYLDSGLGQIEPLLIEAGFSIDLRHAYQGEALPRDDSDYQAMIVLGGEQNALADGACPYFPDLLNLIRAFGDRDKAVLGICLGSQLVARAYGGENILDRPMEFGWHEVRLTDDGKSDPVLAEAGLSFPIFHWHRDTFSLPEGAIHLAVSDMTVHQAYRIGRAVYGTQFHFEANSELVVEWSESLGDSITAFAPEWPAQLPANLQRSGIAADKAGAALAKAWIDLI</sequence>
<gene>
    <name evidence="2" type="ORF">OPR82_16655</name>
</gene>